<proteinExistence type="predicted"/>
<dbReference type="EnsemblPlants" id="Kaladp0067s0151.1.v1.1">
    <property type="protein sequence ID" value="Kaladp0067s0151.1.v1.1"/>
    <property type="gene ID" value="Kaladp0067s0151.v1.1"/>
</dbReference>
<evidence type="ECO:0000313" key="1">
    <source>
        <dbReference type="EnsemblPlants" id="Kaladp0067s0151.1.v1.1"/>
    </source>
</evidence>
<keyword evidence="2" id="KW-1185">Reference proteome</keyword>
<accession>A0A7N0UI77</accession>
<reference evidence="1" key="1">
    <citation type="submission" date="2021-01" db="UniProtKB">
        <authorList>
            <consortium name="EnsemblPlants"/>
        </authorList>
    </citation>
    <scope>IDENTIFICATION</scope>
</reference>
<dbReference type="Proteomes" id="UP000594263">
    <property type="component" value="Unplaced"/>
</dbReference>
<sequence length="80" mass="9349">MECSESAAVCLFPYRFRQTHLWMVEQKGLTRFNGGSRSFRRKKGTWCVLCNNIISWMKSRAGNFKLRLQTGSRVGKRLEC</sequence>
<name>A0A7N0UI77_KALFE</name>
<evidence type="ECO:0000313" key="2">
    <source>
        <dbReference type="Proteomes" id="UP000594263"/>
    </source>
</evidence>
<dbReference type="AlphaFoldDB" id="A0A7N0UI77"/>
<protein>
    <submittedName>
        <fullName evidence="1">Uncharacterized protein</fullName>
    </submittedName>
</protein>
<dbReference type="Gramene" id="Kaladp0067s0151.1.v1.1">
    <property type="protein sequence ID" value="Kaladp0067s0151.1.v1.1"/>
    <property type="gene ID" value="Kaladp0067s0151.v1.1"/>
</dbReference>
<organism evidence="1 2">
    <name type="scientific">Kalanchoe fedtschenkoi</name>
    <name type="common">Lavender scallops</name>
    <name type="synonym">South American air plant</name>
    <dbReference type="NCBI Taxonomy" id="63787"/>
    <lineage>
        <taxon>Eukaryota</taxon>
        <taxon>Viridiplantae</taxon>
        <taxon>Streptophyta</taxon>
        <taxon>Embryophyta</taxon>
        <taxon>Tracheophyta</taxon>
        <taxon>Spermatophyta</taxon>
        <taxon>Magnoliopsida</taxon>
        <taxon>eudicotyledons</taxon>
        <taxon>Gunneridae</taxon>
        <taxon>Pentapetalae</taxon>
        <taxon>Saxifragales</taxon>
        <taxon>Crassulaceae</taxon>
        <taxon>Kalanchoe</taxon>
    </lineage>
</organism>